<keyword evidence="4" id="KW-1185">Reference proteome</keyword>
<dbReference type="Pfam" id="PF09421">
    <property type="entry name" value="FRQ"/>
    <property type="match status" value="1"/>
</dbReference>
<dbReference type="GO" id="GO:0005737">
    <property type="term" value="C:cytoplasm"/>
    <property type="evidence" value="ECO:0007669"/>
    <property type="project" value="InterPro"/>
</dbReference>
<evidence type="ECO:0000256" key="1">
    <source>
        <dbReference type="SAM" id="Coils"/>
    </source>
</evidence>
<dbReference type="Proteomes" id="UP000698800">
    <property type="component" value="Unassembled WGS sequence"/>
</dbReference>
<evidence type="ECO:0000256" key="2">
    <source>
        <dbReference type="SAM" id="MobiDB-lite"/>
    </source>
</evidence>
<feature type="compositionally biased region" description="Polar residues" evidence="2">
    <location>
        <begin position="16"/>
        <end position="51"/>
    </location>
</feature>
<dbReference type="InterPro" id="IPR018554">
    <property type="entry name" value="FRQ"/>
</dbReference>
<feature type="region of interest" description="Disordered" evidence="2">
    <location>
        <begin position="217"/>
        <end position="289"/>
    </location>
</feature>
<feature type="region of interest" description="Disordered" evidence="2">
    <location>
        <begin position="497"/>
        <end position="585"/>
    </location>
</feature>
<sequence length="973" mass="105823">MSAQEVHDDGTIRIPTVSSLPSHETAVSSRETATGGRATSSRGSRHLSVSGTGEDACDPVDSLGSSPSGGSSAENWFNNRNSNVQNSHRAGFFDNDPPYYVGRKYRCRPRLPGYGTDVAPEERTIAGGNVTDGRLSVQSVNGDGSEEFRSVIDDLTIENKELKRKLRRLESLYCPHLEEDKLFEVKMHGLPLNKKRELEGLLRGFATDFKQSSDECNRHLMSQESPEKVSSNDPSPISDTQPRDSGYASLSTSGRNSAIADLPRSHVKSSTPTEAKDRELPTNSDGTVGGMHVRRIPLVSERAKMRPVVRRLEQLFTGRKAAGTGHGQLLQQQLVSQSAERVDEGLGKTLEEGQREACIDLADAGALTEPGSEYQDELWSLAAPRFEDPLTDRQSNLNAISYTDKVQEQRPTRLLDLDMNRARYPAETIDYIRHLGVCSPGEHLDARNQQDEGWVYLNVLMNMAQLHTVNATPEFVRRAVTNLSEKLELSADGRKIRWKGGDESTNSASDSGGTSSGERGGLDSPDDDESGGAGSAKRRKLTRGPYGRAGGDSRLRSEHFPMLTSKERRKSQAGPASSAGPDQQLMLRCPFKDDEFNYKPLFFHRETCDEGGVQPSDNSNPTSSQIASTPTRDAQRNGSVRALKRRRDGGPIIFFNGADFCTDLSGDGSDFPSSYSSPLPICRDAYIRYENDVLGCSRPLAVRTASGSTDFSHPLTESRATCSGKEEASDDINDRALTESVVALSNFKISPQRFASDDERAIPPIELEASGVGGIRPSDNFAINVSFTVAGNGSPCLESHPSSSRVHSIVNRILETPAAKLRSHSIGAHPKLAEEKFDPPIRYDVISATRVNLSPFQLPPPTYFLDTSSSSDCCSSDSMERGSLATKSPSQSPRNQHPLPEAARSYANGLVLPEVSLSINFTPPQHIIDAEAIARTMGELEGNFKNEIGAESLVTMADGSDGSGYESGDDDMS</sequence>
<evidence type="ECO:0008006" key="5">
    <source>
        <dbReference type="Google" id="ProtNLM"/>
    </source>
</evidence>
<feature type="compositionally biased region" description="Polar residues" evidence="2">
    <location>
        <begin position="503"/>
        <end position="513"/>
    </location>
</feature>
<feature type="compositionally biased region" description="Low complexity" evidence="2">
    <location>
        <begin position="62"/>
        <end position="72"/>
    </location>
</feature>
<reference evidence="3" key="1">
    <citation type="submission" date="2021-03" db="EMBL/GenBank/DDBJ databases">
        <title>Comparative genomics and phylogenomic investigation of the class Geoglossomycetes provide insights into ecological specialization and systematics.</title>
        <authorList>
            <person name="Melie T."/>
            <person name="Pirro S."/>
            <person name="Miller A.N."/>
            <person name="Quandt A."/>
        </authorList>
    </citation>
    <scope>NUCLEOTIDE SEQUENCE</scope>
    <source>
        <strain evidence="3">GBOQ0MN5Z8</strain>
    </source>
</reference>
<gene>
    <name evidence="3" type="ORF">FGG08_003234</name>
</gene>
<dbReference type="GO" id="GO:0007623">
    <property type="term" value="P:circadian rhythm"/>
    <property type="evidence" value="ECO:0007669"/>
    <property type="project" value="InterPro"/>
</dbReference>
<accession>A0A9P8L3V2</accession>
<feature type="region of interest" description="Disordered" evidence="2">
    <location>
        <begin position="609"/>
        <end position="643"/>
    </location>
</feature>
<dbReference type="EMBL" id="JAGHQL010000055">
    <property type="protein sequence ID" value="KAH0542389.1"/>
    <property type="molecule type" value="Genomic_DNA"/>
</dbReference>
<evidence type="ECO:0000313" key="3">
    <source>
        <dbReference type="EMBL" id="KAH0542389.1"/>
    </source>
</evidence>
<comment type="caution">
    <text evidence="3">The sequence shown here is derived from an EMBL/GenBank/DDBJ whole genome shotgun (WGS) entry which is preliminary data.</text>
</comment>
<dbReference type="GO" id="GO:0006355">
    <property type="term" value="P:regulation of DNA-templated transcription"/>
    <property type="evidence" value="ECO:0007669"/>
    <property type="project" value="InterPro"/>
</dbReference>
<protein>
    <recommendedName>
        <fullName evidence="5">Frequency clock protein</fullName>
    </recommendedName>
</protein>
<name>A0A9P8L3V2_9PEZI</name>
<feature type="coiled-coil region" evidence="1">
    <location>
        <begin position="145"/>
        <end position="172"/>
    </location>
</feature>
<dbReference type="OrthoDB" id="2536795at2759"/>
<feature type="region of interest" description="Disordered" evidence="2">
    <location>
        <begin position="1"/>
        <end position="76"/>
    </location>
</feature>
<feature type="compositionally biased region" description="Polar residues" evidence="2">
    <location>
        <begin position="220"/>
        <end position="240"/>
    </location>
</feature>
<keyword evidence="1" id="KW-0175">Coiled coil</keyword>
<organism evidence="3 4">
    <name type="scientific">Glutinoglossum americanum</name>
    <dbReference type="NCBI Taxonomy" id="1670608"/>
    <lineage>
        <taxon>Eukaryota</taxon>
        <taxon>Fungi</taxon>
        <taxon>Dikarya</taxon>
        <taxon>Ascomycota</taxon>
        <taxon>Pezizomycotina</taxon>
        <taxon>Geoglossomycetes</taxon>
        <taxon>Geoglossales</taxon>
        <taxon>Geoglossaceae</taxon>
        <taxon>Glutinoglossum</taxon>
    </lineage>
</organism>
<evidence type="ECO:0000313" key="4">
    <source>
        <dbReference type="Proteomes" id="UP000698800"/>
    </source>
</evidence>
<feature type="compositionally biased region" description="Polar residues" evidence="2">
    <location>
        <begin position="615"/>
        <end position="638"/>
    </location>
</feature>
<dbReference type="GO" id="GO:0005634">
    <property type="term" value="C:nucleus"/>
    <property type="evidence" value="ECO:0007669"/>
    <property type="project" value="InterPro"/>
</dbReference>
<dbReference type="AlphaFoldDB" id="A0A9P8L3V2"/>
<proteinExistence type="predicted"/>
<feature type="compositionally biased region" description="Basic and acidic residues" evidence="2">
    <location>
        <begin position="1"/>
        <end position="11"/>
    </location>
</feature>
<feature type="region of interest" description="Disordered" evidence="2">
    <location>
        <begin position="874"/>
        <end position="900"/>
    </location>
</feature>
<feature type="compositionally biased region" description="Polar residues" evidence="2">
    <location>
        <begin position="885"/>
        <end position="895"/>
    </location>
</feature>